<accession>A0ABX1G511</accession>
<dbReference type="EMBL" id="JAAWVT010000005">
    <property type="protein sequence ID" value="NKG21340.1"/>
    <property type="molecule type" value="Genomic_DNA"/>
</dbReference>
<proteinExistence type="predicted"/>
<evidence type="ECO:0000313" key="2">
    <source>
        <dbReference type="EMBL" id="NKG21340.1"/>
    </source>
</evidence>
<evidence type="ECO:0000256" key="1">
    <source>
        <dbReference type="SAM" id="MobiDB-lite"/>
    </source>
</evidence>
<feature type="compositionally biased region" description="Acidic residues" evidence="1">
    <location>
        <begin position="75"/>
        <end position="95"/>
    </location>
</feature>
<feature type="compositionally biased region" description="Acidic residues" evidence="1">
    <location>
        <begin position="110"/>
        <end position="127"/>
    </location>
</feature>
<dbReference type="RefSeq" id="WP_168152165.1">
    <property type="nucleotide sequence ID" value="NZ_JAAWVT010000005.1"/>
</dbReference>
<evidence type="ECO:0008006" key="4">
    <source>
        <dbReference type="Google" id="ProtNLM"/>
    </source>
</evidence>
<gene>
    <name evidence="2" type="ORF">HED64_11570</name>
</gene>
<keyword evidence="3" id="KW-1185">Reference proteome</keyword>
<reference evidence="2 3" key="1">
    <citation type="submission" date="2020-04" db="EMBL/GenBank/DDBJ databases">
        <title>Paeniglutamicibacter sp. ANT13_2, a novel actinomycete isolated from sediment in Antarctica.</title>
        <authorList>
            <person name="Sakdapetsiri C."/>
            <person name="Pinyakong O."/>
        </authorList>
    </citation>
    <scope>NUCLEOTIDE SEQUENCE [LARGE SCALE GENOMIC DNA]</scope>
    <source>
        <strain evidence="2 3">ANT13_2</strain>
    </source>
</reference>
<name>A0ABX1G511_9MICC</name>
<feature type="region of interest" description="Disordered" evidence="1">
    <location>
        <begin position="75"/>
        <end position="127"/>
    </location>
</feature>
<evidence type="ECO:0000313" key="3">
    <source>
        <dbReference type="Proteomes" id="UP000746595"/>
    </source>
</evidence>
<dbReference type="Proteomes" id="UP000746595">
    <property type="component" value="Unassembled WGS sequence"/>
</dbReference>
<organism evidence="2 3">
    <name type="scientific">Paeniglutamicibacter terrestris</name>
    <dbReference type="NCBI Taxonomy" id="2723403"/>
    <lineage>
        <taxon>Bacteria</taxon>
        <taxon>Bacillati</taxon>
        <taxon>Actinomycetota</taxon>
        <taxon>Actinomycetes</taxon>
        <taxon>Micrococcales</taxon>
        <taxon>Micrococcaceae</taxon>
        <taxon>Paeniglutamicibacter</taxon>
    </lineage>
</organism>
<feature type="compositionally biased region" description="Basic and acidic residues" evidence="1">
    <location>
        <begin position="96"/>
        <end position="109"/>
    </location>
</feature>
<comment type="caution">
    <text evidence="2">The sequence shown here is derived from an EMBL/GenBank/DDBJ whole genome shotgun (WGS) entry which is preliminary data.</text>
</comment>
<protein>
    <recommendedName>
        <fullName evidence="4">DUF4303 domain-containing protein</fullName>
    </recommendedName>
</protein>
<sequence>MGVDWTALEEAIRVSALRQAEEIINHHPDEVFYAIALDGVSADETDHIDLPVLALNSEQALTRALSGDDVEIVEEDFDDENDEEGFEERADGDDNGSDRDTHLHDNDVIRDEDDDEDDVPIDDDDDEDIDEVLKEFDALTSDAEQGYFSSKWNPADWQWSPIELFDESATSLWNQALTSVAKDHGWEKTNQLYYEMLIRITESLRSALAKGRNADIVVYLSDEEHGDALLRRCLTDTQLAKHFPELAH</sequence>